<comment type="function">
    <text evidence="19">Phospholipid scramblase involved in autophagy. Cycles between the preautophagosomal structure/phagophore assembly site (PAS) and the cytoplasmic vesicle pool and supplies membrane for the growing autophagosome. Lipid scramblase activity plays a key role in preautophagosomal structure/phagophore assembly by distributing the phospholipids that arrive through ATG2 from the cytoplasmic to the luminal leaflet of the bilayer, thereby driving autophagosomal membrane expansion.</text>
</comment>
<keyword evidence="9 19" id="KW-1133">Transmembrane helix</keyword>
<evidence type="ECO:0000256" key="11">
    <source>
        <dbReference type="ARBA" id="ARBA00023034"/>
    </source>
</evidence>
<dbReference type="Pfam" id="PF04109">
    <property type="entry name" value="ATG9"/>
    <property type="match status" value="1"/>
</dbReference>
<dbReference type="PANTHER" id="PTHR13038">
    <property type="entry name" value="APG9 AUTOPHAGY 9"/>
    <property type="match status" value="1"/>
</dbReference>
<dbReference type="GO" id="GO:0005789">
    <property type="term" value="C:endoplasmic reticulum membrane"/>
    <property type="evidence" value="ECO:0007669"/>
    <property type="project" value="UniProtKB-SubCell"/>
</dbReference>
<evidence type="ECO:0000256" key="10">
    <source>
        <dbReference type="ARBA" id="ARBA00023006"/>
    </source>
</evidence>
<evidence type="ECO:0000256" key="20">
    <source>
        <dbReference type="SAM" id="MobiDB-lite"/>
    </source>
</evidence>
<feature type="region of interest" description="Disordered" evidence="20">
    <location>
        <begin position="140"/>
        <end position="172"/>
    </location>
</feature>
<evidence type="ECO:0000313" key="22">
    <source>
        <dbReference type="Proteomes" id="UP000664169"/>
    </source>
</evidence>
<comment type="similarity">
    <text evidence="5 19">Belongs to the ATG9 family.</text>
</comment>
<feature type="transmembrane region" description="Helical" evidence="19">
    <location>
        <begin position="520"/>
        <end position="542"/>
    </location>
</feature>
<evidence type="ECO:0000256" key="13">
    <source>
        <dbReference type="ARBA" id="ARBA00023136"/>
    </source>
</evidence>
<dbReference type="GO" id="GO:0000139">
    <property type="term" value="C:Golgi membrane"/>
    <property type="evidence" value="ECO:0007669"/>
    <property type="project" value="UniProtKB-SubCell"/>
</dbReference>
<evidence type="ECO:0000256" key="16">
    <source>
        <dbReference type="ARBA" id="ARBA00024615"/>
    </source>
</evidence>
<evidence type="ECO:0000256" key="14">
    <source>
        <dbReference type="ARBA" id="ARBA00023329"/>
    </source>
</evidence>
<keyword evidence="11" id="KW-0333">Golgi apparatus</keyword>
<organism evidence="21 22">
    <name type="scientific">Gomphillus americanus</name>
    <dbReference type="NCBI Taxonomy" id="1940652"/>
    <lineage>
        <taxon>Eukaryota</taxon>
        <taxon>Fungi</taxon>
        <taxon>Dikarya</taxon>
        <taxon>Ascomycota</taxon>
        <taxon>Pezizomycotina</taxon>
        <taxon>Lecanoromycetes</taxon>
        <taxon>OSLEUM clade</taxon>
        <taxon>Ostropomycetidae</taxon>
        <taxon>Ostropales</taxon>
        <taxon>Graphidaceae</taxon>
        <taxon>Gomphilloideae</taxon>
        <taxon>Gomphillus</taxon>
    </lineage>
</organism>
<comment type="subcellular location">
    <subcellularLocation>
        <location evidence="1">Cytoplasmic vesicle membrane</location>
        <topology evidence="1">Multi-pass membrane protein</topology>
    </subcellularLocation>
    <subcellularLocation>
        <location evidence="2">Endoplasmic reticulum membrane</location>
        <topology evidence="2">Multi-pass membrane protein</topology>
    </subcellularLocation>
    <subcellularLocation>
        <location evidence="4">Golgi apparatus membrane</location>
        <topology evidence="4">Multi-pass membrane protein</topology>
    </subcellularLocation>
    <subcellularLocation>
        <location evidence="3 19">Preautophagosomal structure membrane</location>
        <topology evidence="3 19">Multi-pass membrane protein</topology>
    </subcellularLocation>
</comment>
<evidence type="ECO:0000256" key="18">
    <source>
        <dbReference type="ARBA" id="ARBA00024631"/>
    </source>
</evidence>
<feature type="transmembrane region" description="Helical" evidence="19">
    <location>
        <begin position="435"/>
        <end position="459"/>
    </location>
</feature>
<keyword evidence="13 19" id="KW-0472">Membrane</keyword>
<keyword evidence="8 19" id="KW-0812">Transmembrane</keyword>
<evidence type="ECO:0000256" key="7">
    <source>
        <dbReference type="ARBA" id="ARBA00022448"/>
    </source>
</evidence>
<gene>
    <name evidence="21" type="ORF">GOMPHAMPRED_004396</name>
</gene>
<evidence type="ECO:0000256" key="9">
    <source>
        <dbReference type="ARBA" id="ARBA00022989"/>
    </source>
</evidence>
<keyword evidence="14" id="KW-0968">Cytoplasmic vesicle</keyword>
<feature type="region of interest" description="Disordered" evidence="20">
    <location>
        <begin position="61"/>
        <end position="100"/>
    </location>
</feature>
<evidence type="ECO:0000256" key="6">
    <source>
        <dbReference type="ARBA" id="ARBA00018074"/>
    </source>
</evidence>
<feature type="region of interest" description="Disordered" evidence="20">
    <location>
        <begin position="861"/>
        <end position="882"/>
    </location>
</feature>
<dbReference type="Proteomes" id="UP000664169">
    <property type="component" value="Unassembled WGS sequence"/>
</dbReference>
<dbReference type="GO" id="GO:0034727">
    <property type="term" value="P:piecemeal microautophagy of the nucleus"/>
    <property type="evidence" value="ECO:0007669"/>
    <property type="project" value="TreeGrafter"/>
</dbReference>
<dbReference type="GO" id="GO:0006869">
    <property type="term" value="P:lipid transport"/>
    <property type="evidence" value="ECO:0007669"/>
    <property type="project" value="UniProtKB-KW"/>
</dbReference>
<comment type="caution">
    <text evidence="21">The sequence shown here is derived from an EMBL/GenBank/DDBJ whole genome shotgun (WGS) entry which is preliminary data.</text>
</comment>
<evidence type="ECO:0000313" key="21">
    <source>
        <dbReference type="EMBL" id="CAF9927448.1"/>
    </source>
</evidence>
<dbReference type="GO" id="GO:0034497">
    <property type="term" value="P:protein localization to phagophore assembly site"/>
    <property type="evidence" value="ECO:0007669"/>
    <property type="project" value="TreeGrafter"/>
</dbReference>
<dbReference type="GO" id="GO:0000422">
    <property type="term" value="P:autophagy of mitochondrion"/>
    <property type="evidence" value="ECO:0007669"/>
    <property type="project" value="TreeGrafter"/>
</dbReference>
<protein>
    <recommendedName>
        <fullName evidence="6 19">Autophagy-related protein 9</fullName>
    </recommendedName>
</protein>
<evidence type="ECO:0000256" key="19">
    <source>
        <dbReference type="RuleBase" id="RU364027"/>
    </source>
</evidence>
<feature type="region of interest" description="Disordered" evidence="20">
    <location>
        <begin position="755"/>
        <end position="818"/>
    </location>
</feature>
<keyword evidence="10 19" id="KW-0072">Autophagy</keyword>
<dbReference type="EMBL" id="CAJPDQ010000027">
    <property type="protein sequence ID" value="CAF9927448.1"/>
    <property type="molecule type" value="Genomic_DNA"/>
</dbReference>
<comment type="catalytic activity">
    <reaction evidence="17">
        <text>a 1,2-diacyl-sn-glycero-3-phospho-(1D-myo-inositol-3-phosphate)(in) = a 1,2-diacyl-sn-glycero-3-phospho-(1D-myo-inositol-3-phosphate)(out)</text>
        <dbReference type="Rhea" id="RHEA:67920"/>
        <dbReference type="ChEBI" id="CHEBI:58088"/>
    </reaction>
</comment>
<comment type="catalytic activity">
    <reaction evidence="15">
        <text>a 1,2-diacyl-sn-glycero-3-phospho-L-serine(in) = a 1,2-diacyl-sn-glycero-3-phospho-L-serine(out)</text>
        <dbReference type="Rhea" id="RHEA:38663"/>
        <dbReference type="ChEBI" id="CHEBI:57262"/>
    </reaction>
</comment>
<evidence type="ECO:0000256" key="4">
    <source>
        <dbReference type="ARBA" id="ARBA00004653"/>
    </source>
</evidence>
<evidence type="ECO:0000256" key="17">
    <source>
        <dbReference type="ARBA" id="ARBA00024621"/>
    </source>
</evidence>
<dbReference type="InterPro" id="IPR007241">
    <property type="entry name" value="Autophagy-rel_prot_9"/>
</dbReference>
<comment type="catalytic activity">
    <reaction evidence="18">
        <text>a 1,2-diacyl-sn-glycero-3-phosphocholine(in) = a 1,2-diacyl-sn-glycero-3-phosphocholine(out)</text>
        <dbReference type="Rhea" id="RHEA:38571"/>
        <dbReference type="ChEBI" id="CHEBI:57643"/>
    </reaction>
</comment>
<accession>A0A8H3FTC2</accession>
<evidence type="ECO:0000256" key="1">
    <source>
        <dbReference type="ARBA" id="ARBA00004439"/>
    </source>
</evidence>
<evidence type="ECO:0000256" key="5">
    <source>
        <dbReference type="ARBA" id="ARBA00006185"/>
    </source>
</evidence>
<reference evidence="21" key="1">
    <citation type="submission" date="2021-03" db="EMBL/GenBank/DDBJ databases">
        <authorList>
            <person name="Tagirdzhanova G."/>
        </authorList>
    </citation>
    <scope>NUCLEOTIDE SEQUENCE</scope>
</reference>
<dbReference type="PANTHER" id="PTHR13038:SF10">
    <property type="entry name" value="AUTOPHAGY-RELATED PROTEIN 9"/>
    <property type="match status" value="1"/>
</dbReference>
<feature type="transmembrane region" description="Helical" evidence="19">
    <location>
        <begin position="214"/>
        <end position="235"/>
    </location>
</feature>
<feature type="compositionally biased region" description="Basic and acidic residues" evidence="20">
    <location>
        <begin position="755"/>
        <end position="766"/>
    </location>
</feature>
<evidence type="ECO:0000256" key="2">
    <source>
        <dbReference type="ARBA" id="ARBA00004477"/>
    </source>
</evidence>
<dbReference type="OrthoDB" id="2020634at2759"/>
<feature type="transmembrane region" description="Helical" evidence="19">
    <location>
        <begin position="269"/>
        <end position="288"/>
    </location>
</feature>
<name>A0A8H3FTC2_9LECA</name>
<evidence type="ECO:0000256" key="15">
    <source>
        <dbReference type="ARBA" id="ARBA00024479"/>
    </source>
</evidence>
<keyword evidence="22" id="KW-1185">Reference proteome</keyword>
<dbReference type="GO" id="GO:0034045">
    <property type="term" value="C:phagophore assembly site membrane"/>
    <property type="evidence" value="ECO:0007669"/>
    <property type="project" value="UniProtKB-SubCell"/>
</dbReference>
<evidence type="ECO:0000256" key="8">
    <source>
        <dbReference type="ARBA" id="ARBA00022692"/>
    </source>
</evidence>
<keyword evidence="7 19" id="KW-0813">Transport</keyword>
<dbReference type="GO" id="GO:0030659">
    <property type="term" value="C:cytoplasmic vesicle membrane"/>
    <property type="evidence" value="ECO:0007669"/>
    <property type="project" value="UniProtKB-SubCell"/>
</dbReference>
<evidence type="ECO:0000256" key="12">
    <source>
        <dbReference type="ARBA" id="ARBA00023055"/>
    </source>
</evidence>
<proteinExistence type="inferred from homology"/>
<evidence type="ECO:0000256" key="3">
    <source>
        <dbReference type="ARBA" id="ARBA00004511"/>
    </source>
</evidence>
<keyword evidence="12 19" id="KW-0445">Lipid transport</keyword>
<sequence>MASNFLSRLIPDASTSIYETIRGDEEAKSLDLEQGGGRIGLDEENLGRNELHLDPEQLDRMEDQIRLESPISARSKRSSESERGTTNQRPRDEPDETNDDVPASLLVELNDHGKTTSIPKQALPSPYTDAVPVAGHASRAARAKWTSTQQQQRLYPDSSPRRAYSGPSRLPSKQANLLLDPRERALWRWTNVQNLDNFLRDVYVYYTGKGMYSILLSSALGLLTSAFVIGFSVFLTSCIDYGKVSKGKEMSDILIPRCTVKMSGTFNALIWLSTFIWLWQIVQVISGIPRLKHMHDFYHYLLEIPDTDIQTIQWQEVVKRLMALRDYNPTTVTKLNDRQREFLGTQARQRMDAHDIANRLMRRDNYMIAMINKEVLDLTLPIPFLNNRSFYSKTVEWYLYLCILDFVFDKRGQPGKEFLKDTSRKELSDTLRRRFYAFGFLSVIIAPFTAMYLVVFYFFQNFSEYQKNPSSISSRQYTPHAEWKFREFNELQHLFERRAMMSYPFAARYIDQFPKHKTELFLRFVNFVSGALAAVLASISVIDSESFLGFEITPGRSVLFYLTILGTVFAATRNSRAVGNEDSLVFDPEYALNAVIRYTHYMPNHWKGKLHSDEVRREFAQLYQMKVVLFVQEVLSLLVTPFVLWFSLPKRSERIVDFFREFTVHVDGLGCVCSFAVFDFEKGGDNARRGKAAAQIEADPRDDYYSTKDGKMLASYYNFMDNYVNDPQGHAYRSISSPQAQAQPGPMASLFEEPRTSRAGKAEAWDTRPLGPRPGQPPRAPRFAPVKPHQASPLSSILLDPSHQSGPRASRLTGPSRLRYPRNTFADLIETNEHHHAVASSESAGVLSDNGDDVVDSSWKMTGEIDPDEPEVAGSSPKQKHKPGVLGLVYEFSKAKTGARGTGVDL</sequence>
<comment type="catalytic activity">
    <reaction evidence="16">
        <text>a 1,2-diacyl-sn-glycero-3-phosphoethanolamine(in) = a 1,2-diacyl-sn-glycero-3-phosphoethanolamine(out)</text>
        <dbReference type="Rhea" id="RHEA:38895"/>
        <dbReference type="ChEBI" id="CHEBI:64612"/>
    </reaction>
</comment>
<feature type="transmembrane region" description="Helical" evidence="19">
    <location>
        <begin position="627"/>
        <end position="648"/>
    </location>
</feature>
<feature type="compositionally biased region" description="Pro residues" evidence="20">
    <location>
        <begin position="771"/>
        <end position="780"/>
    </location>
</feature>
<dbReference type="AlphaFoldDB" id="A0A8H3FTC2"/>
<dbReference type="GO" id="GO:0005776">
    <property type="term" value="C:autophagosome"/>
    <property type="evidence" value="ECO:0007669"/>
    <property type="project" value="TreeGrafter"/>
</dbReference>
<dbReference type="GO" id="GO:0061709">
    <property type="term" value="P:reticulophagy"/>
    <property type="evidence" value="ECO:0007669"/>
    <property type="project" value="TreeGrafter"/>
</dbReference>